<evidence type="ECO:0000313" key="8">
    <source>
        <dbReference type="EMBL" id="OAD55020.1"/>
    </source>
</evidence>
<sequence length="535" mass="61532">MSNQETREAACVSKDKDVWHRQANMMIFEEVENEHLAIVMKGKDEMTMECEYCSMINNAGAEVYKEKREVLLKTLRRGNTYHVALRNRKRLTYVSTEKDVSHRHANMRIIEEMENVHLVIMKTTVGDIELELWAEGTPKACRNFIQLCMESYSDDTIFHRIIQRFMVVMSKDEFRTRIHSCGRGLIAVATAGKDDNTSQFLFTPSSTSELQSKHIIFDKVTGKTMYSMLKLEKAPVDENDRPLYPARLLKSIILNNPFSVIMSRIIVQKSEEVKDSSKTKTAVVKDFNVLSFGEEAEEDIEEIVILNKKFSGKGKSAHDHNDGVDAYKENREARMKEVRRGNACYAESRKRKEAAYVSTEKNVWHRHGNMGFIEEMENEQVNEFHTRLRFCRRNLIAMANAEKDDNGSQFFFTLRFTPELQSKHTIFGKATGGTIYNTLKLEEALINENDRPLYPSRLIKTIISNKSFSDIMPKIIVQECEEVKDSSKTKTAAVKDFNLLSFGEEAEEDIEEIVILNKKFSGKGKSAHDHVTNPK</sequence>
<evidence type="ECO:0000256" key="6">
    <source>
        <dbReference type="ARBA" id="ARBA00046368"/>
    </source>
</evidence>
<dbReference type="InterPro" id="IPR002130">
    <property type="entry name" value="Cyclophilin-type_PPIase_dom"/>
</dbReference>
<dbReference type="GO" id="GO:0003755">
    <property type="term" value="F:peptidyl-prolyl cis-trans isomerase activity"/>
    <property type="evidence" value="ECO:0007669"/>
    <property type="project" value="InterPro"/>
</dbReference>
<dbReference type="Pfam" id="PF00160">
    <property type="entry name" value="Pro_isomerase"/>
    <property type="match status" value="2"/>
</dbReference>
<dbReference type="SUPFAM" id="SSF50891">
    <property type="entry name" value="Cyclophilin-like"/>
    <property type="match status" value="2"/>
</dbReference>
<feature type="domain" description="PPIase cyclophilin-type" evidence="7">
    <location>
        <begin position="115"/>
        <end position="253"/>
    </location>
</feature>
<dbReference type="Gene3D" id="2.40.100.10">
    <property type="entry name" value="Cyclophilin-like"/>
    <property type="match status" value="2"/>
</dbReference>
<evidence type="ECO:0000313" key="9">
    <source>
        <dbReference type="Proteomes" id="UP000250275"/>
    </source>
</evidence>
<comment type="similarity">
    <text evidence="2">Belongs to the cyclophilin-type PPIase family.</text>
</comment>
<dbReference type="OrthoDB" id="6435218at2759"/>
<organism evidence="8 9">
    <name type="scientific">Eufriesea mexicana</name>
    <dbReference type="NCBI Taxonomy" id="516756"/>
    <lineage>
        <taxon>Eukaryota</taxon>
        <taxon>Metazoa</taxon>
        <taxon>Ecdysozoa</taxon>
        <taxon>Arthropoda</taxon>
        <taxon>Hexapoda</taxon>
        <taxon>Insecta</taxon>
        <taxon>Pterygota</taxon>
        <taxon>Neoptera</taxon>
        <taxon>Endopterygota</taxon>
        <taxon>Hymenoptera</taxon>
        <taxon>Apocrita</taxon>
        <taxon>Aculeata</taxon>
        <taxon>Apoidea</taxon>
        <taxon>Anthophila</taxon>
        <taxon>Apidae</taxon>
        <taxon>Eufriesea</taxon>
    </lineage>
</organism>
<dbReference type="AlphaFoldDB" id="A0A310S923"/>
<keyword evidence="8" id="KW-0413">Isomerase</keyword>
<evidence type="ECO:0000256" key="2">
    <source>
        <dbReference type="ARBA" id="ARBA00007365"/>
    </source>
</evidence>
<dbReference type="PANTHER" id="PTHR45625:SF6">
    <property type="entry name" value="SPLICEOSOME-ASSOCIATED PROTEIN CWC27 HOMOLOG"/>
    <property type="match status" value="1"/>
</dbReference>
<evidence type="ECO:0000256" key="4">
    <source>
        <dbReference type="ARBA" id="ARBA00040027"/>
    </source>
</evidence>
<accession>A0A310S923</accession>
<evidence type="ECO:0000256" key="5">
    <source>
        <dbReference type="ARBA" id="ARBA00042090"/>
    </source>
</evidence>
<dbReference type="GO" id="GO:0071013">
    <property type="term" value="C:catalytic step 2 spliceosome"/>
    <property type="evidence" value="ECO:0007669"/>
    <property type="project" value="TreeGrafter"/>
</dbReference>
<evidence type="ECO:0000256" key="1">
    <source>
        <dbReference type="ARBA" id="ARBA00004123"/>
    </source>
</evidence>
<dbReference type="Proteomes" id="UP000250275">
    <property type="component" value="Unassembled WGS sequence"/>
</dbReference>
<dbReference type="InterPro" id="IPR044666">
    <property type="entry name" value="Cyclophilin_A-like"/>
</dbReference>
<evidence type="ECO:0000256" key="3">
    <source>
        <dbReference type="ARBA" id="ARBA00023242"/>
    </source>
</evidence>
<comment type="subunit">
    <text evidence="6">Part of the activated spliceosome B/catalytic step 1 spliceosome, one of the forms of the spliceosome which has a well-formed active site but still cannot catalyze the branching reaction and is composed at least of 52 proteins, the U2, U5 and U6 snRNAs and the pre-mRNA. Recruited during early steps of activated spliceosome B maturation, it is probably one of the first proteins released from this complex as he matures to the spliceosome C complex. Component of the minor spliceosome, which splices U12-type introns.</text>
</comment>
<name>A0A310S923_9HYME</name>
<gene>
    <name evidence="8" type="ORF">WN48_05645</name>
</gene>
<evidence type="ECO:0000259" key="7">
    <source>
        <dbReference type="PROSITE" id="PS50072"/>
    </source>
</evidence>
<dbReference type="PROSITE" id="PS50072">
    <property type="entry name" value="CSA_PPIASE_2"/>
    <property type="match status" value="2"/>
</dbReference>
<reference evidence="8 9" key="1">
    <citation type="submission" date="2015-07" db="EMBL/GenBank/DDBJ databases">
        <title>The genome of Eufriesea mexicana.</title>
        <authorList>
            <person name="Pan H."/>
            <person name="Kapheim K."/>
        </authorList>
    </citation>
    <scope>NUCLEOTIDE SEQUENCE [LARGE SCALE GENOMIC DNA]</scope>
    <source>
        <strain evidence="8">0111107269</strain>
        <tissue evidence="8">Whole body</tissue>
    </source>
</reference>
<keyword evidence="3" id="KW-0539">Nucleus</keyword>
<proteinExistence type="inferred from homology"/>
<keyword evidence="9" id="KW-1185">Reference proteome</keyword>
<dbReference type="PANTHER" id="PTHR45625">
    <property type="entry name" value="PEPTIDYL-PROLYL CIS-TRANS ISOMERASE-RELATED"/>
    <property type="match status" value="1"/>
</dbReference>
<feature type="domain" description="PPIase cyclophilin-type" evidence="7">
    <location>
        <begin position="292"/>
        <end position="463"/>
    </location>
</feature>
<comment type="subcellular location">
    <subcellularLocation>
        <location evidence="1">Nucleus</location>
    </subcellularLocation>
</comment>
<dbReference type="EMBL" id="KQ763490">
    <property type="protein sequence ID" value="OAD55020.1"/>
    <property type="molecule type" value="Genomic_DNA"/>
</dbReference>
<protein>
    <recommendedName>
        <fullName evidence="4">Spliceosome-associated protein CWC27 homolog</fullName>
    </recommendedName>
    <alternativeName>
        <fullName evidence="5">Probable inactive peptidyl-prolyl cis-trans isomerase CWC27 homolog</fullName>
    </alternativeName>
</protein>
<dbReference type="InterPro" id="IPR029000">
    <property type="entry name" value="Cyclophilin-like_dom_sf"/>
</dbReference>